<keyword evidence="1" id="KW-0175">Coiled coil</keyword>
<accession>A0AAJ6AY75</accession>
<evidence type="ECO:0000313" key="3">
    <source>
        <dbReference type="Proteomes" id="UP001217476"/>
    </source>
</evidence>
<proteinExistence type="predicted"/>
<dbReference type="EMBL" id="CP119312">
    <property type="protein sequence ID" value="WEK03260.1"/>
    <property type="molecule type" value="Genomic_DNA"/>
</dbReference>
<evidence type="ECO:0000313" key="2">
    <source>
        <dbReference type="EMBL" id="WEK03260.1"/>
    </source>
</evidence>
<reference evidence="2" key="1">
    <citation type="submission" date="2023-03" db="EMBL/GenBank/DDBJ databases">
        <title>Andean soil-derived lignocellulolytic bacterial consortium as a source of novel taxa and putative plastic-active enzymes.</title>
        <authorList>
            <person name="Diaz-Garcia L."/>
            <person name="Chuvochina M."/>
            <person name="Feuerriegel G."/>
            <person name="Bunk B."/>
            <person name="Sproer C."/>
            <person name="Streit W.R."/>
            <person name="Rodriguez L.M."/>
            <person name="Overmann J."/>
            <person name="Jimenez D.J."/>
        </authorList>
    </citation>
    <scope>NUCLEOTIDE SEQUENCE</scope>
    <source>
        <strain evidence="2">MAG 4196</strain>
    </source>
</reference>
<sequence>MDASQELEQLKEKLSEACPEMQRINGLVEGLELTAQRIRLKLSEASNALQQPAILEQRKARILVAVSERQAAALIDDDGADVEDLQIKLQKIANDLKSAEMSAKSAKIAQGLLKTKLVECEGSLATMKERLSTAERRWLRARRAIVDAKLRRGIDQLKGTIAELLAVETHRSNNEIGMGYEVAGAFLKRLGAAFPPDAAYAPRWIYSPSASAFPGYDDAVLALAAELVEQIKIANAPLNGSSTSRVARCDSR</sequence>
<dbReference type="AlphaFoldDB" id="A0AAJ6AY75"/>
<evidence type="ECO:0000256" key="1">
    <source>
        <dbReference type="SAM" id="Coils"/>
    </source>
</evidence>
<protein>
    <submittedName>
        <fullName evidence="2">Uncharacterized protein</fullName>
    </submittedName>
</protein>
<organism evidence="2 3">
    <name type="scientific">Candidatus Devosia phytovorans</name>
    <dbReference type="NCBI Taxonomy" id="3121372"/>
    <lineage>
        <taxon>Bacteria</taxon>
        <taxon>Pseudomonadati</taxon>
        <taxon>Pseudomonadota</taxon>
        <taxon>Alphaproteobacteria</taxon>
        <taxon>Hyphomicrobiales</taxon>
        <taxon>Devosiaceae</taxon>
        <taxon>Devosia</taxon>
    </lineage>
</organism>
<dbReference type="Proteomes" id="UP001217476">
    <property type="component" value="Chromosome"/>
</dbReference>
<gene>
    <name evidence="2" type="ORF">P0Y65_13770</name>
</gene>
<feature type="coiled-coil region" evidence="1">
    <location>
        <begin position="82"/>
        <end position="137"/>
    </location>
</feature>
<name>A0AAJ6AY75_9HYPH</name>